<organism evidence="3 4">
    <name type="scientific">Polymorphum gilvum (strain LMG 25793 / CGMCC 1.9160 / SL003B-26A1)</name>
    <dbReference type="NCBI Taxonomy" id="991905"/>
    <lineage>
        <taxon>Bacteria</taxon>
        <taxon>Pseudomonadati</taxon>
        <taxon>Pseudomonadota</taxon>
        <taxon>Alphaproteobacteria</taxon>
        <taxon>Rhodobacterales</taxon>
        <taxon>Paracoccaceae</taxon>
        <taxon>Polymorphum</taxon>
    </lineage>
</organism>
<feature type="transmembrane region" description="Helical" evidence="1">
    <location>
        <begin position="24"/>
        <end position="45"/>
    </location>
</feature>
<keyword evidence="1" id="KW-1133">Transmembrane helix</keyword>
<proteinExistence type="predicted"/>
<feature type="domain" description="Ancillary SecYEG translocon subunit/Cell division coordinator CpoB TPR" evidence="2">
    <location>
        <begin position="19"/>
        <end position="157"/>
    </location>
</feature>
<dbReference type="Proteomes" id="UP000008130">
    <property type="component" value="Chromosome"/>
</dbReference>
<sequence>MSDIFREVDEDIRQEKYRRLWDRFGLWIIVLAVVIVAGTGGYRGWSYWQQTKAREAGDMFLRAVALAESGQHLEAQELFGRLETATGGYPVLARLRGATDLAVAGNPEEAIARFDAIAADRSVDSLMRDLASLRAGYLALDSLDHAAVQDRLEGVAGDANPWRFAAREILAFSAWKAGDTAAARDWIDRIVDDAAAPADVSGRVGILNELIRAAEGAAGSAAGNEGASQ</sequence>
<dbReference type="Pfam" id="PF09976">
    <property type="entry name" value="TPR_21"/>
    <property type="match status" value="1"/>
</dbReference>
<dbReference type="KEGG" id="pgv:SL003B_2418"/>
<reference evidence="3 4" key="1">
    <citation type="journal article" date="2011" name="J. Bacteriol.">
        <title>Complete genome sequence of Polymorphum gilvum SL003B-26A1T, a crude oil-degrading bacterium from oil-polluted saline soil.</title>
        <authorList>
            <person name="Li S.G."/>
            <person name="Tang Y.Q."/>
            <person name="Nie Y."/>
            <person name="Cai M."/>
            <person name="Wu X.L."/>
        </authorList>
    </citation>
    <scope>NUCLEOTIDE SEQUENCE [LARGE SCALE GENOMIC DNA]</scope>
    <source>
        <strain evidence="4">LMG 25793 / CGMCC 1.9160 / SL003B-26A1</strain>
    </source>
</reference>
<dbReference type="HOGENOM" id="CLU_073302_1_1_5"/>
<evidence type="ECO:0000259" key="2">
    <source>
        <dbReference type="Pfam" id="PF09976"/>
    </source>
</evidence>
<accession>F2J1P2</accession>
<keyword evidence="1" id="KW-0472">Membrane</keyword>
<dbReference type="InterPro" id="IPR018704">
    <property type="entry name" value="SecYEG/CpoB_TPR"/>
</dbReference>
<dbReference type="EMBL" id="CP002568">
    <property type="protein sequence ID" value="ADZ70843.1"/>
    <property type="molecule type" value="Genomic_DNA"/>
</dbReference>
<dbReference type="STRING" id="991905.SL003B_2418"/>
<gene>
    <name evidence="3" type="ordered locus">SL003B_2418</name>
</gene>
<evidence type="ECO:0000256" key="1">
    <source>
        <dbReference type="SAM" id="Phobius"/>
    </source>
</evidence>
<dbReference type="OrthoDB" id="7173339at2"/>
<dbReference type="PATRIC" id="fig|991905.3.peg.2478"/>
<evidence type="ECO:0000313" key="4">
    <source>
        <dbReference type="Proteomes" id="UP000008130"/>
    </source>
</evidence>
<name>F2J1P2_POLGS</name>
<dbReference type="RefSeq" id="WP_013653158.1">
    <property type="nucleotide sequence ID" value="NC_015259.1"/>
</dbReference>
<evidence type="ECO:0000313" key="3">
    <source>
        <dbReference type="EMBL" id="ADZ70843.1"/>
    </source>
</evidence>
<dbReference type="AlphaFoldDB" id="F2J1P2"/>
<dbReference type="eggNOG" id="COG4649">
    <property type="taxonomic scope" value="Bacteria"/>
</dbReference>
<protein>
    <recommendedName>
        <fullName evidence="2">Ancillary SecYEG translocon subunit/Cell division coordinator CpoB TPR domain-containing protein</fullName>
    </recommendedName>
</protein>
<keyword evidence="1" id="KW-0812">Transmembrane</keyword>
<keyword evidence="4" id="KW-1185">Reference proteome</keyword>